<protein>
    <recommendedName>
        <fullName evidence="3">Phasin domain-containing protein</fullName>
    </recommendedName>
</protein>
<dbReference type="RefSeq" id="WP_088707548.1">
    <property type="nucleotide sequence ID" value="NZ_LSTO01000001.1"/>
</dbReference>
<evidence type="ECO:0008006" key="3">
    <source>
        <dbReference type="Google" id="ProtNLM"/>
    </source>
</evidence>
<dbReference type="OrthoDB" id="5625573at2"/>
<accession>A0A254TH96</accession>
<name>A0A254TH96_9BURK</name>
<dbReference type="EMBL" id="LSTO01000001">
    <property type="protein sequence ID" value="OWW20682.1"/>
    <property type="molecule type" value="Genomic_DNA"/>
</dbReference>
<dbReference type="NCBIfam" id="NF045536">
    <property type="entry name" value="phasin_PhaP6"/>
    <property type="match status" value="1"/>
</dbReference>
<organism evidence="1 2">
    <name type="scientific">Noviherbaspirillum denitrificans</name>
    <dbReference type="NCBI Taxonomy" id="1968433"/>
    <lineage>
        <taxon>Bacteria</taxon>
        <taxon>Pseudomonadati</taxon>
        <taxon>Pseudomonadota</taxon>
        <taxon>Betaproteobacteria</taxon>
        <taxon>Burkholderiales</taxon>
        <taxon>Oxalobacteraceae</taxon>
        <taxon>Noviherbaspirillum</taxon>
    </lineage>
</organism>
<comment type="caution">
    <text evidence="1">The sequence shown here is derived from an EMBL/GenBank/DDBJ whole genome shotgun (WGS) entry which is preliminary data.</text>
</comment>
<dbReference type="AlphaFoldDB" id="A0A254TH96"/>
<dbReference type="InterPro" id="IPR053785">
    <property type="entry name" value="PhaP6-like"/>
</dbReference>
<keyword evidence="2" id="KW-1185">Reference proteome</keyword>
<gene>
    <name evidence="1" type="ORF">AYR66_15510</name>
</gene>
<reference evidence="1 2" key="1">
    <citation type="submission" date="2016-02" db="EMBL/GenBank/DDBJ databases">
        <authorList>
            <person name="Wen L."/>
            <person name="He K."/>
            <person name="Yang H."/>
        </authorList>
    </citation>
    <scope>NUCLEOTIDE SEQUENCE [LARGE SCALE GENOMIC DNA]</scope>
    <source>
        <strain evidence="1 2">TSA40</strain>
    </source>
</reference>
<sequence>MARYKANTQRLGKQWTELFIAAPQVVMHRTSRMAMTRLSARDQAEFSRMCSEKVAAFYQSWASMWTTAVAVQYELATACSSAAVAFASNGTSTTGAAVATMANAATKVASAGLAPVHKKAVANARRLSRSKR</sequence>
<evidence type="ECO:0000313" key="2">
    <source>
        <dbReference type="Proteomes" id="UP000197535"/>
    </source>
</evidence>
<dbReference type="Proteomes" id="UP000197535">
    <property type="component" value="Unassembled WGS sequence"/>
</dbReference>
<evidence type="ECO:0000313" key="1">
    <source>
        <dbReference type="EMBL" id="OWW20682.1"/>
    </source>
</evidence>
<proteinExistence type="predicted"/>